<dbReference type="SUPFAM" id="SSF57184">
    <property type="entry name" value="Growth factor receptor domain"/>
    <property type="match status" value="1"/>
</dbReference>
<accession>A0A9Q1BDG2</accession>
<dbReference type="InterPro" id="IPR000742">
    <property type="entry name" value="EGF"/>
</dbReference>
<feature type="domain" description="EGF-like" evidence="11">
    <location>
        <begin position="3260"/>
        <end position="3299"/>
    </location>
</feature>
<feature type="transmembrane region" description="Helical" evidence="9">
    <location>
        <begin position="3631"/>
        <end position="3656"/>
    </location>
</feature>
<keyword evidence="1 7" id="KW-0245">EGF-like domain</keyword>
<keyword evidence="9" id="KW-0472">Membrane</keyword>
<keyword evidence="13" id="KW-1185">Reference proteome</keyword>
<keyword evidence="4" id="KW-0106">Calcium</keyword>
<gene>
    <name evidence="12" type="ORF">HOLleu_37600</name>
</gene>
<keyword evidence="5" id="KW-0813">Transport</keyword>
<dbReference type="SUPFAM" id="SSF141072">
    <property type="entry name" value="CalX-like"/>
    <property type="match status" value="23"/>
</dbReference>
<keyword evidence="5" id="KW-0406">Ion transport</keyword>
<dbReference type="GO" id="GO:0005509">
    <property type="term" value="F:calcium ion binding"/>
    <property type="evidence" value="ECO:0007669"/>
    <property type="project" value="InterPro"/>
</dbReference>
<evidence type="ECO:0000256" key="10">
    <source>
        <dbReference type="SAM" id="SignalP"/>
    </source>
</evidence>
<dbReference type="PROSITE" id="PS00010">
    <property type="entry name" value="ASX_HYDROXYL"/>
    <property type="match status" value="1"/>
</dbReference>
<dbReference type="GO" id="GO:0098703">
    <property type="term" value="P:calcium ion import across plasma membrane"/>
    <property type="evidence" value="ECO:0007669"/>
    <property type="project" value="TreeGrafter"/>
</dbReference>
<comment type="caution">
    <text evidence="7">Lacks conserved residue(s) required for the propagation of feature annotation.</text>
</comment>
<dbReference type="Pfam" id="PF07645">
    <property type="entry name" value="EGF_CA"/>
    <property type="match status" value="2"/>
</dbReference>
<dbReference type="PANTHER" id="PTHR11878">
    <property type="entry name" value="SODIUM/CALCIUM EXCHANGER"/>
    <property type="match status" value="1"/>
</dbReference>
<dbReference type="InterPro" id="IPR038081">
    <property type="entry name" value="CalX-like_sf"/>
</dbReference>
<dbReference type="SMART" id="SM00179">
    <property type="entry name" value="EGF_CA"/>
    <property type="match status" value="3"/>
</dbReference>
<dbReference type="SUPFAM" id="SSF57196">
    <property type="entry name" value="EGF/Laminin"/>
    <property type="match status" value="1"/>
</dbReference>
<protein>
    <submittedName>
        <fullName evidence="12">Fibulin-1</fullName>
    </submittedName>
</protein>
<proteinExistence type="predicted"/>
<dbReference type="InterPro" id="IPR009030">
    <property type="entry name" value="Growth_fac_rcpt_cys_sf"/>
</dbReference>
<evidence type="ECO:0000313" key="13">
    <source>
        <dbReference type="Proteomes" id="UP001152320"/>
    </source>
</evidence>
<reference evidence="12" key="1">
    <citation type="submission" date="2021-10" db="EMBL/GenBank/DDBJ databases">
        <title>Tropical sea cucumber genome reveals ecological adaptation and Cuvierian tubules defense mechanism.</title>
        <authorList>
            <person name="Chen T."/>
        </authorList>
    </citation>
    <scope>NUCLEOTIDE SEQUENCE</scope>
    <source>
        <strain evidence="12">Nanhai2018</strain>
        <tissue evidence="12">Muscle</tissue>
    </source>
</reference>
<dbReference type="InterPro" id="IPR018097">
    <property type="entry name" value="EGF_Ca-bd_CS"/>
</dbReference>
<dbReference type="EMBL" id="JAIZAY010000020">
    <property type="protein sequence ID" value="KAJ8022640.1"/>
    <property type="molecule type" value="Genomic_DNA"/>
</dbReference>
<evidence type="ECO:0000259" key="11">
    <source>
        <dbReference type="PROSITE" id="PS50026"/>
    </source>
</evidence>
<organism evidence="12 13">
    <name type="scientific">Holothuria leucospilota</name>
    <name type="common">Black long sea cucumber</name>
    <name type="synonym">Mertensiothuria leucospilota</name>
    <dbReference type="NCBI Taxonomy" id="206669"/>
    <lineage>
        <taxon>Eukaryota</taxon>
        <taxon>Metazoa</taxon>
        <taxon>Echinodermata</taxon>
        <taxon>Eleutherozoa</taxon>
        <taxon>Echinozoa</taxon>
        <taxon>Holothuroidea</taxon>
        <taxon>Aspidochirotacea</taxon>
        <taxon>Aspidochirotida</taxon>
        <taxon>Holothuriidae</taxon>
        <taxon>Holothuria</taxon>
    </lineage>
</organism>
<feature type="signal peptide" evidence="10">
    <location>
        <begin position="1"/>
        <end position="19"/>
    </location>
</feature>
<dbReference type="InterPro" id="IPR049883">
    <property type="entry name" value="NOTCH1_EGF-like"/>
</dbReference>
<dbReference type="Gene3D" id="2.10.25.10">
    <property type="entry name" value="Laminin"/>
    <property type="match status" value="2"/>
</dbReference>
<keyword evidence="9" id="KW-0812">Transmembrane</keyword>
<dbReference type="GO" id="GO:0005432">
    <property type="term" value="F:calcium:sodium antiporter activity"/>
    <property type="evidence" value="ECO:0007669"/>
    <property type="project" value="TreeGrafter"/>
</dbReference>
<evidence type="ECO:0000256" key="7">
    <source>
        <dbReference type="PROSITE-ProRule" id="PRU00076"/>
    </source>
</evidence>
<dbReference type="PROSITE" id="PS01187">
    <property type="entry name" value="EGF_CA"/>
    <property type="match status" value="1"/>
</dbReference>
<dbReference type="SMART" id="SM00181">
    <property type="entry name" value="EGF"/>
    <property type="match status" value="5"/>
</dbReference>
<feature type="chain" id="PRO_5040173006" evidence="10">
    <location>
        <begin position="20"/>
        <end position="3762"/>
    </location>
</feature>
<dbReference type="PROSITE" id="PS01186">
    <property type="entry name" value="EGF_2"/>
    <property type="match status" value="2"/>
</dbReference>
<dbReference type="GO" id="GO:0098794">
    <property type="term" value="C:postsynapse"/>
    <property type="evidence" value="ECO:0007669"/>
    <property type="project" value="TreeGrafter"/>
</dbReference>
<dbReference type="GO" id="GO:0030424">
    <property type="term" value="C:axon"/>
    <property type="evidence" value="ECO:0007669"/>
    <property type="project" value="TreeGrafter"/>
</dbReference>
<sequence>MKVYIVLLLFFAVIRTILSQCSTATVRMQRSEQSAEEGDSTTISFVLDCLFTASDHTIGLTYSNKGTTDNNDYDTTTTTVNVPAGMMFFGTSLDLFEDTTVEGDEAFCITINSAGGGSGPEFLTTAATQLSTTVTILNDDTVLSYIDGTATSSDYTTVSTTVTLSGGSTRSIEVPITITGDTFIETDEMFTVSLGMASVPTSYVNNDAITIDATTASSVITIVDDDTLNVNFVSCGSHDEGTDNVQFIVSYTPSVTTTGYSFSYSIDTGGTTAESGDYSPYGDLSNSVINIQAGVPSQTFSLTYIDDMKVENDEEIVFILKSVGGPGATTVGPTATTTCSILDNDDAMLAIEVSNSIAEDGLTLTTMLSLSKQLEDTGYSATITLVDGTTDSNDYNIFSTSFEIPTSTSSFEYLLGITDDDDVENCESFTISLASVGAPTGFRIDALTIDTTQQESIATISVDETATVGIVDILTYTEGPTASFSVVLTSTGTYQDTGYSATIAILQGSTEGTGVGGDYSSSIESVLLPMNGDDATISIGLMNNLKFEDFETFTASLMGVSPPTGFKSEIIEIDATQNTKVGVIADDDSVSLTFQSSMATVGEGTTTTVTVSLDNPFEDGIFTLNLGYSGDLASTGTFVDYSGELTVDIPADTTEVSFTVTVSGDSWVEDTETVDISLSSVSFPAGYSRTAGTSFMTPSTFSLTVTDDDSATISLVSSSITFTEQDSTDSTVTVTFSIDNTILIPGYSVSLDWLAGTASEANNDYTSGDPSVSIPVQATMQTFEFVVQSNTIVEDHESLTVSLNSIITPTLIRSDNAVLIAPSPGDSSVITIEDDDTATLCFQDLASVTEGISYSYTFVTDLEIEDQFTVSVRFGPGSAKSYSNVDGTELVPINTNANMFSTSLSLTLVVDNLVEDFDTFNVTLDNVAKPSSYNRNAGEAVVIGSGTCSQVVTTIYDDDTAISYADRTTTSSDYSGTTTVMLLPTLMPQVGLLIPTDEDDIVEDNESFDVILMDVNANGMTMRTDVAIITTNTADQTTTITIMDDDSATLTVSSANECFDENNPNTVITLLLDKQLQDPGYTFDLIYGDLTAVGGTDYFTSNTQGDIATLTTTFTYSVTLSDDSIVEADQSFSLSLTAVNHPSGFVRTDAIFLHPSDRSSTVTIKEDDTATLSVSASKITVLEDDSSAEVVLCLSNTLEDQAGFSVTLSFDAKTAHDQTSTANIDYTASPTMLQLPQHPDDKLTVTVALSDDSVVEDLESFCLSMQSVTGPLTEHVTINTGQDTTTVCITDDDTATVSIIPPSLSHTEDDVDTTATVTLQWSAPFQDAGFTQVLSYMDGTAVSADYTPVSTTVTLPADPVTSIEVPITITGDTIIENDEIFTVSLGMASAPASYANTDGITIDATSFSSEVTIVNDDTLTVNFVSCGSQNEGADMVEFIVSYSPALTTTGYSFSFAIDNGMTSAESGDYTLYGDLASSPINIPTSETLQTFSMTYIDDTKVEDDEEIVIVLTSVDGAGATMVGATATVTCNIMDNDDATLCFEDLTSVTEGGSYHYTFSTDLEIEDQFTVSVSFVSGSAKSYSNVDGTVLVPLNSMLSTSLSLTLVEDTFVEDFETFSVTLDSIAGPAVYNRNPTDAVVFGTGTCSQVVTTIHDDDTATIAMSVPNSQLSEGDIETISVDIGGGQLCIESVSLTVSYFDRTTTSSDYTGTTTVIAIPTAVSQVNLNIPTDEDEIVEDNESFEVILLGVNTDASTMRSDAVFITTTTADQTTTVTIMDDDTATLSVTSTSECFTENDPTTEVTLLLDKQFQDSGFTFDLVYTDLTALSASDYSSMDTQGDIPTLAAILTYSITLSDDSIVEADQSFSVSLNSVNHPMGYARSDAIFLHPSDRTFTVTIKDDDTATLSVSTSKVTVLEGDSTAEVILCLSNTIEDSSGLTVDISYTSKTAFDESSPPVDYTASPTMLQLPQDPTDKLTVSVALNDDDVVEDLESFCLSMSSVTGPLTDHVTIATGQESATVCITDDDTATLALQVQSSVTEDATTVTATLVVTGDAIEDAGFTATLGYSGNAADPSDFASIETVPITSSTAATTFELVIQEDSVVEDHEQIIMELLSVQHPFTDRTAGAVIIHPTPASVTQTLTIMDEDTENNDYSTLTTSFGIDAMSLSTTITIDVTTDAILEDNEFFQISLVSTTNPVGYDAGRGPGVVLGSMSITTTAIINDDDTASCSFSPSTYCPAEGDSTLSITFTCDILIEDSGYSAKVDEQCLYDFNFTAFTYIDGDATVGNDFSVLTSSVGLLTTGNALSFAVSILDDMIVEDDQSFTIGVTDISEPIGFIRSGIITSDSSVTVTIKDDDSTTCSINNNPTVTESIDSFATIEVVCDKQLEESGFSIDLSVMDVTTEGANDYDVSVSSIDIPSLTETFSATLSITNNQDVEDKESFTVTLGNVNLPGGFKRSSAVITADVTGTVVINDDDTATCTLSLVSDCVTENTDVSICILCDKMFEDDGYEVSLAYSPDTAVYGNDYTSTVTMATYPSATTTLKIDLDVVDDMIVEDDQSFYIEFAGGNEPTGFFRNDAIEIVTSTSTVTIKDDDTHITYLAKSATEGNDYTASPTAVAIPVATTSFSFTVPIINDEIVEDCASFCLELIDVSQPSSFIRANSAVAISSTSTVSILDDDTALAYSPDTAVYGNDYTSTVTMATYPSATTTLKIDLDVVDDMIVEDDQSFYIEFAGANEPLSFCRNDAIEIVTSTSTVTIKDDDTLSCSLSTGVTTVTEGVGVTADVGVSCNLDVEAAGFSLDINYLAKSATEGNDFMASPTAVAIPVATTSFSFTVPIINDEIVEDCSSFCLELNDVSQPSSFIRANSAVAISSTSTVSILDDDTATCTLSLVSDCVAEDTDVSICILCDKMFEDDGFEMLVCFLNTGVTTAMEGVAATADIEVLCFAEVEAAGFSLDITYLAKSATEGNDFMASPTAVAIPVATTSFSFTVPIINDEIVEDCSSFCLELNNISQPSSFIRTDSAFALPFTSTVSILDDDTVVSYTGGTAVEPDDYTTINNLFEFATSTTSLSFCGLSIEDDGDFEVDEYVIVNVIDVQFPGGCMDINTVVFQGSQTVTIKSDDPEPVMTTKGIETTPGADVTTGNIGTTGLGGTTDGSPDVTTADNTNAEGTTARGTAEGTTARGTAEGTTDEGTTEEASTQTDQEIGVRKFDGEDPCAVSNPCSGENMVCSSSNGVANCTCAFGYEMQGEDYEECRDKNECLERPCTEYQDCINLDGSYECICHVGYQMIGEGYCEDINECATGQHNCLISEATVCENTMGNFTCSCIDGHVKSSSGNCIPMNLCDPIERSKCQFPEDLCFVDESGESFCACSPGFARTTMSLPCENKNECLEIPDVCKAIKYSQCVDDVPSTISPDNFYHCECVTGYVEIESGRCVKELVFRVGIVVVAVNGGEAFSLWSEDLFNKQSQKFQKTSGLLCSFLEDAVLSHPEVNMTRCLGLGFSPDGSDLNVAISLAVVPTKESFTADDVRTILVTSSQYSDTNTLLWEKENEDSISVQESSLDVKVMDDITCSVSLCKNGGTCALDTILYQTVCSWKFYIQLGKSYFTVADTSDTSVLKDDTTNLKVGLLIGLAFASLVFFLVVVGICLLLLKSQRTGKIVSGGHTEFQMTKKRPLLTQVPNIIRNPGAGGRHLRTSHKSEEVDHDEIRLQRLQQSFMRMGGSTSAEHTNQDDFEDKDDHSVSSPFTVPYETDGSINV</sequence>
<dbReference type="GO" id="GO:0042383">
    <property type="term" value="C:sarcolemma"/>
    <property type="evidence" value="ECO:0007669"/>
    <property type="project" value="TreeGrafter"/>
</dbReference>
<feature type="region of interest" description="Disordered" evidence="8">
    <location>
        <begin position="3123"/>
        <end position="3206"/>
    </location>
</feature>
<dbReference type="PANTHER" id="PTHR11878:SF76">
    <property type="entry name" value="CALX-BETA DOMAIN-CONTAINING PROTEIN"/>
    <property type="match status" value="1"/>
</dbReference>
<keyword evidence="3" id="KW-0677">Repeat</keyword>
<feature type="compositionally biased region" description="Low complexity" evidence="8">
    <location>
        <begin position="3171"/>
        <end position="3191"/>
    </location>
</feature>
<dbReference type="SMART" id="SM00237">
    <property type="entry name" value="Calx_beta"/>
    <property type="match status" value="5"/>
</dbReference>
<comment type="caution">
    <text evidence="12">The sequence shown here is derived from an EMBL/GenBank/DDBJ whole genome shotgun (WGS) entry which is preliminary data.</text>
</comment>
<dbReference type="InterPro" id="IPR001881">
    <property type="entry name" value="EGF-like_Ca-bd_dom"/>
</dbReference>
<evidence type="ECO:0000256" key="1">
    <source>
        <dbReference type="ARBA" id="ARBA00022536"/>
    </source>
</evidence>
<evidence type="ECO:0000256" key="9">
    <source>
        <dbReference type="SAM" id="Phobius"/>
    </source>
</evidence>
<dbReference type="Gene3D" id="2.60.40.2030">
    <property type="match status" value="21"/>
</dbReference>
<dbReference type="CDD" id="cd00054">
    <property type="entry name" value="EGF_CA"/>
    <property type="match status" value="2"/>
</dbReference>
<keyword evidence="2 10" id="KW-0732">Signal</keyword>
<evidence type="ECO:0000313" key="12">
    <source>
        <dbReference type="EMBL" id="KAJ8022640.1"/>
    </source>
</evidence>
<evidence type="ECO:0000256" key="6">
    <source>
        <dbReference type="ARBA" id="ARBA00023157"/>
    </source>
</evidence>
<evidence type="ECO:0000256" key="8">
    <source>
        <dbReference type="SAM" id="MobiDB-lite"/>
    </source>
</evidence>
<evidence type="ECO:0000256" key="5">
    <source>
        <dbReference type="ARBA" id="ARBA00023065"/>
    </source>
</evidence>
<dbReference type="Proteomes" id="UP001152320">
    <property type="component" value="Chromosome 20"/>
</dbReference>
<dbReference type="PROSITE" id="PS50026">
    <property type="entry name" value="EGF_3"/>
    <property type="match status" value="1"/>
</dbReference>
<keyword evidence="6" id="KW-1015">Disulfide bond</keyword>
<dbReference type="Pfam" id="PF03160">
    <property type="entry name" value="Calx-beta"/>
    <property type="match status" value="16"/>
</dbReference>
<evidence type="ECO:0000256" key="4">
    <source>
        <dbReference type="ARBA" id="ARBA00022837"/>
    </source>
</evidence>
<dbReference type="InterPro" id="IPR051171">
    <property type="entry name" value="CaCA"/>
</dbReference>
<evidence type="ECO:0000256" key="2">
    <source>
        <dbReference type="ARBA" id="ARBA00022729"/>
    </source>
</evidence>
<dbReference type="GO" id="GO:0007154">
    <property type="term" value="P:cell communication"/>
    <property type="evidence" value="ECO:0007669"/>
    <property type="project" value="InterPro"/>
</dbReference>
<dbReference type="InterPro" id="IPR003644">
    <property type="entry name" value="Calx_beta"/>
</dbReference>
<name>A0A9Q1BDG2_HOLLE</name>
<evidence type="ECO:0000256" key="3">
    <source>
        <dbReference type="ARBA" id="ARBA00022737"/>
    </source>
</evidence>
<feature type="region of interest" description="Disordered" evidence="8">
    <location>
        <begin position="3724"/>
        <end position="3762"/>
    </location>
</feature>
<dbReference type="InterPro" id="IPR000152">
    <property type="entry name" value="EGF-type_Asp/Asn_hydroxyl_site"/>
</dbReference>
<keyword evidence="9" id="KW-1133">Transmembrane helix</keyword>